<keyword evidence="4" id="KW-1185">Reference proteome</keyword>
<dbReference type="SUPFAM" id="SSF53098">
    <property type="entry name" value="Ribonuclease H-like"/>
    <property type="match status" value="1"/>
</dbReference>
<feature type="domain" description="HAT C-terminal dimerisation" evidence="1">
    <location>
        <begin position="102"/>
        <end position="183"/>
    </location>
</feature>
<evidence type="ECO:0000313" key="3">
    <source>
        <dbReference type="EMBL" id="KAJ0198454.1"/>
    </source>
</evidence>
<organism evidence="3 4">
    <name type="scientific">Lactuca sativa</name>
    <name type="common">Garden lettuce</name>
    <dbReference type="NCBI Taxonomy" id="4236"/>
    <lineage>
        <taxon>Eukaryota</taxon>
        <taxon>Viridiplantae</taxon>
        <taxon>Streptophyta</taxon>
        <taxon>Embryophyta</taxon>
        <taxon>Tracheophyta</taxon>
        <taxon>Spermatophyta</taxon>
        <taxon>Magnoliopsida</taxon>
        <taxon>eudicotyledons</taxon>
        <taxon>Gunneridae</taxon>
        <taxon>Pentapetalae</taxon>
        <taxon>asterids</taxon>
        <taxon>campanulids</taxon>
        <taxon>Asterales</taxon>
        <taxon>Asteraceae</taxon>
        <taxon>Cichorioideae</taxon>
        <taxon>Cichorieae</taxon>
        <taxon>Lactucinae</taxon>
        <taxon>Lactuca</taxon>
    </lineage>
</organism>
<evidence type="ECO:0000313" key="4">
    <source>
        <dbReference type="Proteomes" id="UP000235145"/>
    </source>
</evidence>
<feature type="domain" description="hAT-like transposase RNase-H fold" evidence="2">
    <location>
        <begin position="1"/>
        <end position="53"/>
    </location>
</feature>
<dbReference type="InterPro" id="IPR012337">
    <property type="entry name" value="RNaseH-like_sf"/>
</dbReference>
<gene>
    <name evidence="3" type="ORF">LSAT_V11C700367730</name>
</gene>
<evidence type="ECO:0000259" key="2">
    <source>
        <dbReference type="Pfam" id="PF14372"/>
    </source>
</evidence>
<evidence type="ECO:0000259" key="1">
    <source>
        <dbReference type="Pfam" id="PF05699"/>
    </source>
</evidence>
<proteinExistence type="predicted"/>
<sequence length="225" mass="25486">MNYLLHVAVVLDPHNKLRYVNYCIETIYGKNSEKGKEISGKVKQTLEDLFNHYKSKAEKTNVQNTQDGVFIDKSSSVGEMDVDLELEFDKHDDEGQDTKSEVEIYLAYGREKRDQTFDLLGWWKSNSVKLPILSKVAKHVLAMPISTIASESAFSTGGRVIDKYRSSLNTDTAKALICVQDWIRSSSVDLELYCNMSSKDIDELNEKMAEMLLKSKNSSEGPQKV</sequence>
<dbReference type="Proteomes" id="UP000235145">
    <property type="component" value="Unassembled WGS sequence"/>
</dbReference>
<accession>A0A9R1X5E4</accession>
<protein>
    <recommendedName>
        <fullName evidence="5">HAT C-terminal dimerisation domain-containing protein</fullName>
    </recommendedName>
</protein>
<dbReference type="InterPro" id="IPR025525">
    <property type="entry name" value="hAT-like_transposase_RNase-H"/>
</dbReference>
<dbReference type="InterPro" id="IPR008906">
    <property type="entry name" value="HATC_C_dom"/>
</dbReference>
<dbReference type="AlphaFoldDB" id="A0A9R1X5E4"/>
<reference evidence="3 4" key="1">
    <citation type="journal article" date="2017" name="Nat. Commun.">
        <title>Genome assembly with in vitro proximity ligation data and whole-genome triplication in lettuce.</title>
        <authorList>
            <person name="Reyes-Chin-Wo S."/>
            <person name="Wang Z."/>
            <person name="Yang X."/>
            <person name="Kozik A."/>
            <person name="Arikit S."/>
            <person name="Song C."/>
            <person name="Xia L."/>
            <person name="Froenicke L."/>
            <person name="Lavelle D.O."/>
            <person name="Truco M.J."/>
            <person name="Xia R."/>
            <person name="Zhu S."/>
            <person name="Xu C."/>
            <person name="Xu H."/>
            <person name="Xu X."/>
            <person name="Cox K."/>
            <person name="Korf I."/>
            <person name="Meyers B.C."/>
            <person name="Michelmore R.W."/>
        </authorList>
    </citation>
    <scope>NUCLEOTIDE SEQUENCE [LARGE SCALE GENOMIC DNA]</scope>
    <source>
        <strain evidence="4">cv. Salinas</strain>
        <tissue evidence="3">Seedlings</tissue>
    </source>
</reference>
<dbReference type="GO" id="GO:0046983">
    <property type="term" value="F:protein dimerization activity"/>
    <property type="evidence" value="ECO:0007669"/>
    <property type="project" value="InterPro"/>
</dbReference>
<dbReference type="PANTHER" id="PTHR23272:SF184">
    <property type="entry name" value="OS03G0311250 PROTEIN"/>
    <property type="match status" value="1"/>
</dbReference>
<dbReference type="Pfam" id="PF14372">
    <property type="entry name" value="hAT-like_RNase-H"/>
    <property type="match status" value="1"/>
</dbReference>
<evidence type="ECO:0008006" key="5">
    <source>
        <dbReference type="Google" id="ProtNLM"/>
    </source>
</evidence>
<comment type="caution">
    <text evidence="3">The sequence shown here is derived from an EMBL/GenBank/DDBJ whole genome shotgun (WGS) entry which is preliminary data.</text>
</comment>
<dbReference type="GO" id="GO:0003677">
    <property type="term" value="F:DNA binding"/>
    <property type="evidence" value="ECO:0007669"/>
    <property type="project" value="InterPro"/>
</dbReference>
<dbReference type="PANTHER" id="PTHR23272">
    <property type="entry name" value="BED FINGER-RELATED"/>
    <property type="match status" value="1"/>
</dbReference>
<dbReference type="EMBL" id="NBSK02000007">
    <property type="protein sequence ID" value="KAJ0198454.1"/>
    <property type="molecule type" value="Genomic_DNA"/>
</dbReference>
<dbReference type="Pfam" id="PF05699">
    <property type="entry name" value="Dimer_Tnp_hAT"/>
    <property type="match status" value="1"/>
</dbReference>
<name>A0A9R1X5E4_LACSA</name>